<name>A0A1K0FMX0_9ACTN</name>
<dbReference type="EMBL" id="MEIA01000109">
    <property type="protein sequence ID" value="OJF14173.1"/>
    <property type="molecule type" value="Genomic_DNA"/>
</dbReference>
<comment type="caution">
    <text evidence="1">The sequence shown here is derived from an EMBL/GenBank/DDBJ whole genome shotgun (WGS) entry which is preliminary data.</text>
</comment>
<proteinExistence type="predicted"/>
<protein>
    <submittedName>
        <fullName evidence="1">Uncharacterized protein</fullName>
    </submittedName>
</protein>
<evidence type="ECO:0000313" key="1">
    <source>
        <dbReference type="EMBL" id="OJF14173.1"/>
    </source>
</evidence>
<dbReference type="Proteomes" id="UP000182486">
    <property type="component" value="Unassembled WGS sequence"/>
</dbReference>
<sequence>MVAVSDVSVSFVQVVSVIAVRDGWVTAAVAMDVIVDVGVGEVLSGATLFPVSLRPAVDVAFVHVVGVIAMPEPDVAALLPVLVVVLGMDLM</sequence>
<keyword evidence="2" id="KW-1185">Reference proteome</keyword>
<evidence type="ECO:0000313" key="2">
    <source>
        <dbReference type="Proteomes" id="UP000182486"/>
    </source>
</evidence>
<gene>
    <name evidence="1" type="ORF">BG844_10980</name>
</gene>
<accession>A0A1K0FMX0</accession>
<reference evidence="1 2" key="1">
    <citation type="submission" date="2016-09" db="EMBL/GenBank/DDBJ databases">
        <title>Couchioplanes caeruleus draft genome sequence.</title>
        <authorList>
            <person name="Sheehan J."/>
            <person name="Caffrey P."/>
        </authorList>
    </citation>
    <scope>NUCLEOTIDE SEQUENCE [LARGE SCALE GENOMIC DNA]</scope>
    <source>
        <strain evidence="1 2">DSM 43634</strain>
    </source>
</reference>
<organism evidence="1 2">
    <name type="scientific">Couchioplanes caeruleus subsp. caeruleus</name>
    <dbReference type="NCBI Taxonomy" id="56427"/>
    <lineage>
        <taxon>Bacteria</taxon>
        <taxon>Bacillati</taxon>
        <taxon>Actinomycetota</taxon>
        <taxon>Actinomycetes</taxon>
        <taxon>Micromonosporales</taxon>
        <taxon>Micromonosporaceae</taxon>
        <taxon>Couchioplanes</taxon>
    </lineage>
</organism>
<dbReference type="AlphaFoldDB" id="A0A1K0FMX0"/>